<proteinExistence type="predicted"/>
<protein>
    <submittedName>
        <fullName evidence="1">Uncharacterized protein</fullName>
    </submittedName>
</protein>
<dbReference type="InterPro" id="IPR029068">
    <property type="entry name" value="Glyas_Bleomycin-R_OHBP_Dase"/>
</dbReference>
<gene>
    <name evidence="1" type="ORF">DENOEST_0764</name>
</gene>
<dbReference type="RefSeq" id="WP_145770048.1">
    <property type="nucleotide sequence ID" value="NZ_LR778301.1"/>
</dbReference>
<evidence type="ECO:0000313" key="1">
    <source>
        <dbReference type="EMBL" id="CAB1367929.1"/>
    </source>
</evidence>
<accession>A0A6S6XYH8</accession>
<sequence>MVLDIDHMGCGGAVFQFCSLITDDQPHQRYIDEIGPSLTNLNFAVDNVPHAEAQLASEGGCTLTKFHLSLMPWDELLGSGNAKPAEEMSDSIFADTHDQIGFDLEYSETPLKAASWQEGLGTHAARRPDDRIQRLLRLRVMVHDLDGCLDRVQRLFSPASRSGVYHAWSSATAKSARIRLADLELEYCQPLTTEGPWHDYLEQFEQGISAAVFLVKDLKAAVAAMDPEALAQARGEYIADQDPQASAATAYRLNAKDILGFDIELVTALCFNLDQIVETEARMQGAPQHLSPKET</sequence>
<dbReference type="EMBL" id="LR778301">
    <property type="protein sequence ID" value="CAB1367929.1"/>
    <property type="molecule type" value="Genomic_DNA"/>
</dbReference>
<dbReference type="KEGG" id="doe:DENOEST_0764"/>
<dbReference type="AlphaFoldDB" id="A0A6S6XYH8"/>
<evidence type="ECO:0000313" key="2">
    <source>
        <dbReference type="Proteomes" id="UP000515733"/>
    </source>
</evidence>
<keyword evidence="2" id="KW-1185">Reference proteome</keyword>
<dbReference type="OrthoDB" id="9795622at2"/>
<name>A0A6S6XYH8_9PROT</name>
<reference evidence="1 2" key="1">
    <citation type="submission" date="2020-03" db="EMBL/GenBank/DDBJ databases">
        <authorList>
            <consortium name="Genoscope - CEA"/>
            <person name="William W."/>
        </authorList>
    </citation>
    <scope>NUCLEOTIDE SEQUENCE [LARGE SCALE GENOMIC DNA]</scope>
    <source>
        <strain evidence="2">DSM 16959</strain>
    </source>
</reference>
<dbReference type="Gene3D" id="3.10.180.10">
    <property type="entry name" value="2,3-Dihydroxybiphenyl 1,2-Dioxygenase, domain 1"/>
    <property type="match status" value="1"/>
</dbReference>
<dbReference type="Proteomes" id="UP000515733">
    <property type="component" value="Chromosome"/>
</dbReference>
<organism evidence="1 2">
    <name type="scientific">Denitratisoma oestradiolicum</name>
    <dbReference type="NCBI Taxonomy" id="311182"/>
    <lineage>
        <taxon>Bacteria</taxon>
        <taxon>Pseudomonadati</taxon>
        <taxon>Pseudomonadota</taxon>
        <taxon>Betaproteobacteria</taxon>
        <taxon>Nitrosomonadales</taxon>
        <taxon>Sterolibacteriaceae</taxon>
        <taxon>Denitratisoma</taxon>
    </lineage>
</organism>